<organism evidence="1">
    <name type="scientific">marine sediment metagenome</name>
    <dbReference type="NCBI Taxonomy" id="412755"/>
    <lineage>
        <taxon>unclassified sequences</taxon>
        <taxon>metagenomes</taxon>
        <taxon>ecological metagenomes</taxon>
    </lineage>
</organism>
<dbReference type="EMBL" id="LAZR01045535">
    <property type="protein sequence ID" value="KKK98645.1"/>
    <property type="molecule type" value="Genomic_DNA"/>
</dbReference>
<sequence>MYTFREWINSNKKSIVIYLQGKEFQSTDEIFCNYNGEKDIYQVRKALRELKSEKIVEDKIEGVNTKYWKLIIKNN</sequence>
<gene>
    <name evidence="1" type="ORF">LCGC14_2640690</name>
</gene>
<name>A0A0F9AK17_9ZZZZ</name>
<dbReference type="AlphaFoldDB" id="A0A0F9AK17"/>
<accession>A0A0F9AK17</accession>
<protein>
    <submittedName>
        <fullName evidence="1">Uncharacterized protein</fullName>
    </submittedName>
</protein>
<reference evidence="1" key="1">
    <citation type="journal article" date="2015" name="Nature">
        <title>Complex archaea that bridge the gap between prokaryotes and eukaryotes.</title>
        <authorList>
            <person name="Spang A."/>
            <person name="Saw J.H."/>
            <person name="Jorgensen S.L."/>
            <person name="Zaremba-Niedzwiedzka K."/>
            <person name="Martijn J."/>
            <person name="Lind A.E."/>
            <person name="van Eijk R."/>
            <person name="Schleper C."/>
            <person name="Guy L."/>
            <person name="Ettema T.J."/>
        </authorList>
    </citation>
    <scope>NUCLEOTIDE SEQUENCE</scope>
</reference>
<evidence type="ECO:0000313" key="1">
    <source>
        <dbReference type="EMBL" id="KKK98645.1"/>
    </source>
</evidence>
<proteinExistence type="predicted"/>
<comment type="caution">
    <text evidence="1">The sequence shown here is derived from an EMBL/GenBank/DDBJ whole genome shotgun (WGS) entry which is preliminary data.</text>
</comment>